<organism evidence="1">
    <name type="scientific">Menopon gallinae</name>
    <name type="common">poultry shaft louse</name>
    <dbReference type="NCBI Taxonomy" id="328185"/>
    <lineage>
        <taxon>Eukaryota</taxon>
        <taxon>Metazoa</taxon>
        <taxon>Ecdysozoa</taxon>
        <taxon>Arthropoda</taxon>
        <taxon>Hexapoda</taxon>
        <taxon>Insecta</taxon>
        <taxon>Pterygota</taxon>
        <taxon>Neoptera</taxon>
        <taxon>Paraneoptera</taxon>
        <taxon>Psocodea</taxon>
        <taxon>Troctomorpha</taxon>
        <taxon>Phthiraptera</taxon>
        <taxon>Amblycera</taxon>
        <taxon>Menoponidae</taxon>
        <taxon>Menopon</taxon>
    </lineage>
</organism>
<gene>
    <name evidence="1" type="ORF">PYX00_006412</name>
</gene>
<dbReference type="EMBL" id="JARGDH010000003">
    <property type="protein sequence ID" value="KAL0273837.1"/>
    <property type="molecule type" value="Genomic_DNA"/>
</dbReference>
<dbReference type="Gene3D" id="3.40.50.1820">
    <property type="entry name" value="alpha/beta hydrolase"/>
    <property type="match status" value="1"/>
</dbReference>
<protein>
    <submittedName>
        <fullName evidence="1">Uncharacterized protein</fullName>
    </submittedName>
</protein>
<proteinExistence type="predicted"/>
<sequence>MSVNPSAVSQQTVIRNPLQVVTDIFRAYTKMRQKRLQNLVWDVFCGSLRAVNPFVCETLAIYPVPGYDHPESNMTLLNLSVRHRIFGTTVKDLTHSGQIITSGMFRQYDYGPNKNMDEYGQASPPEYDIKNILVPMHFFTAKNDEAVIREGAERFRNVSDIYVVPNQKFNYMDHIIANNIINLEYEYLVRMIDSYHI</sequence>
<comment type="caution">
    <text evidence="1">The sequence shown here is derived from an EMBL/GenBank/DDBJ whole genome shotgun (WGS) entry which is preliminary data.</text>
</comment>
<evidence type="ECO:0000313" key="1">
    <source>
        <dbReference type="EMBL" id="KAL0273837.1"/>
    </source>
</evidence>
<name>A0AAW2HV44_9NEOP</name>
<reference evidence="1" key="1">
    <citation type="journal article" date="2024" name="Gigascience">
        <title>Chromosome-level genome of the poultry shaft louse Menopon gallinae provides insight into the host-switching and adaptive evolution of parasitic lice.</title>
        <authorList>
            <person name="Xu Y."/>
            <person name="Ma L."/>
            <person name="Liu S."/>
            <person name="Liang Y."/>
            <person name="Liu Q."/>
            <person name="He Z."/>
            <person name="Tian L."/>
            <person name="Duan Y."/>
            <person name="Cai W."/>
            <person name="Li H."/>
            <person name="Song F."/>
        </authorList>
    </citation>
    <scope>NUCLEOTIDE SEQUENCE</scope>
    <source>
        <strain evidence="1">Cailab_2023a</strain>
    </source>
</reference>
<dbReference type="PANTHER" id="PTHR11005">
    <property type="entry name" value="LYSOSOMAL ACID LIPASE-RELATED"/>
    <property type="match status" value="1"/>
</dbReference>
<accession>A0AAW2HV44</accession>
<dbReference type="SUPFAM" id="SSF53474">
    <property type="entry name" value="alpha/beta-Hydrolases"/>
    <property type="match status" value="1"/>
</dbReference>
<dbReference type="InterPro" id="IPR029058">
    <property type="entry name" value="AB_hydrolase_fold"/>
</dbReference>
<dbReference type="AlphaFoldDB" id="A0AAW2HV44"/>